<dbReference type="STRING" id="1064592.G0VCZ6"/>
<dbReference type="InterPro" id="IPR004399">
    <property type="entry name" value="HMP/HMP-P_kinase_dom"/>
</dbReference>
<dbReference type="GO" id="GO:0008902">
    <property type="term" value="F:hydroxymethylpyrimidine kinase activity"/>
    <property type="evidence" value="ECO:0007669"/>
    <property type="project" value="TreeGrafter"/>
</dbReference>
<proteinExistence type="predicted"/>
<dbReference type="GO" id="GO:0050334">
    <property type="term" value="F:thiaminase activity"/>
    <property type="evidence" value="ECO:0007669"/>
    <property type="project" value="InterPro"/>
</dbReference>
<dbReference type="InterPro" id="IPR029056">
    <property type="entry name" value="Ribokinase-like"/>
</dbReference>
<dbReference type="AlphaFoldDB" id="G0VCZ6"/>
<dbReference type="CDD" id="cd19367">
    <property type="entry name" value="TenA_C_ScTHI20-like"/>
    <property type="match status" value="1"/>
</dbReference>
<dbReference type="GO" id="GO:0008972">
    <property type="term" value="F:phosphomethylpyrimidine kinase activity"/>
    <property type="evidence" value="ECO:0007669"/>
    <property type="project" value="InterPro"/>
</dbReference>
<dbReference type="GO" id="GO:0009228">
    <property type="term" value="P:thiamine biosynthetic process"/>
    <property type="evidence" value="ECO:0007669"/>
    <property type="project" value="InterPro"/>
</dbReference>
<sequence>MTNAHTTITINTPPPYLSLAKSERLPTVLTIAGSDSSGGAGIEADLKTISAHRCYGMTCMTALTIQTPVKVYGIHVTPENVVSQILDANLKDMRCDVIKTGMLTLESIEALHDKLKSFEGDESKPKLIVDPVLVATSGSSLAGDELVSIIKEKITPFATLLTPNVPECFKLIGKESKLESMDDIYKLAQDVSDATKCSNILLKGGHIPWTSDGNKKYITDVLYMKSEKKFVVYKGRYVNTTHTHGTGCTLASAISSNLARGYSLCQAIYGGVEYVQNAVAIGCEVTKDTVKTNGPINHVYAVEVPLEKMIEDECFTAHDLVPSKALTTTESIRKNFFKYLIEHPYVKPHWETYINHEFVKKIADGSLDRKKFQFFIEQDYSYLVDYARVHCVAGSKAPSLDDMEKELTIVGGVKQEMQHHQKRLREEFGVKNDSYFENISKGPALRAYSRYFNDVARRGNWQELVAALTPCLMGYGYALITFENDITVEKGTMYHEWLDVYSSKWYREHMADGEVLLNHIAMTYPAEQLDTLVKIFGQVCELETKFWDAALEFEEEI</sequence>
<name>G0VCZ6_NAUCA</name>
<dbReference type="OrthoDB" id="10028886at2759"/>
<dbReference type="PANTHER" id="PTHR20858:SF17">
    <property type="entry name" value="HYDROXYMETHYLPYRIMIDINE_PHOSPHOMETHYLPYRIMIDINE KINASE THI20-RELATED"/>
    <property type="match status" value="1"/>
</dbReference>
<dbReference type="InterPro" id="IPR016084">
    <property type="entry name" value="Haem_Oase-like_multi-hlx"/>
</dbReference>
<dbReference type="HOGENOM" id="CLU_020520_2_1_1"/>
<reference key="2">
    <citation type="submission" date="2011-08" db="EMBL/GenBank/DDBJ databases">
        <title>Genome sequence of Naumovozyma castellii.</title>
        <authorList>
            <person name="Gordon J.L."/>
            <person name="Armisen D."/>
            <person name="Proux-Wera E."/>
            <person name="OhEigeartaigh S.S."/>
            <person name="Byrne K.P."/>
            <person name="Wolfe K.H."/>
        </authorList>
    </citation>
    <scope>NUCLEOTIDE SEQUENCE</scope>
    <source>
        <strain>Type strain:CBS 4309</strain>
    </source>
</reference>
<dbReference type="Gene3D" id="1.20.910.10">
    <property type="entry name" value="Heme oxygenase-like"/>
    <property type="match status" value="1"/>
</dbReference>
<dbReference type="InParanoid" id="G0VCZ6"/>
<evidence type="ECO:0000313" key="3">
    <source>
        <dbReference type="EMBL" id="CCC69357.1"/>
    </source>
</evidence>
<dbReference type="eggNOG" id="KOG2598">
    <property type="taxonomic scope" value="Eukaryota"/>
</dbReference>
<feature type="domain" description="Pyridoxamine kinase/Phosphomethylpyrimidine kinase" evidence="2">
    <location>
        <begin position="35"/>
        <end position="290"/>
    </location>
</feature>
<dbReference type="NCBIfam" id="TIGR00097">
    <property type="entry name" value="HMP-P_kinase"/>
    <property type="match status" value="1"/>
</dbReference>
<dbReference type="OMA" id="FWEMFPY"/>
<evidence type="ECO:0000313" key="4">
    <source>
        <dbReference type="Proteomes" id="UP000001640"/>
    </source>
</evidence>
<dbReference type="KEGG" id="ncs:NCAS_0C03670"/>
<gene>
    <name evidence="3" type="primary">NCAS0C03670</name>
    <name evidence="3" type="ordered locus">NCAS_0C03670</name>
</gene>
<keyword evidence="4" id="KW-1185">Reference proteome</keyword>
<accession>G0VCZ6</accession>
<dbReference type="GO" id="GO:0005829">
    <property type="term" value="C:cytosol"/>
    <property type="evidence" value="ECO:0007669"/>
    <property type="project" value="TreeGrafter"/>
</dbReference>
<dbReference type="NCBIfam" id="TIGR04306">
    <property type="entry name" value="salvage_TenA"/>
    <property type="match status" value="1"/>
</dbReference>
<dbReference type="CDD" id="cd01169">
    <property type="entry name" value="HMPP_kinase"/>
    <property type="match status" value="1"/>
</dbReference>
<dbReference type="Gene3D" id="3.40.1190.20">
    <property type="match status" value="1"/>
</dbReference>
<evidence type="ECO:0000259" key="1">
    <source>
        <dbReference type="Pfam" id="PF03070"/>
    </source>
</evidence>
<dbReference type="SUPFAM" id="SSF53613">
    <property type="entry name" value="Ribokinase-like"/>
    <property type="match status" value="1"/>
</dbReference>
<dbReference type="SUPFAM" id="SSF48613">
    <property type="entry name" value="Heme oxygenase-like"/>
    <property type="match status" value="1"/>
</dbReference>
<dbReference type="PANTHER" id="PTHR20858">
    <property type="entry name" value="PHOSPHOMETHYLPYRIMIDINE KINASE"/>
    <property type="match status" value="1"/>
</dbReference>
<dbReference type="Proteomes" id="UP000001640">
    <property type="component" value="Chromosome 3"/>
</dbReference>
<protein>
    <recommendedName>
        <fullName evidence="5">Pyridoxamine kinase/Phosphomethylpyrimidine kinase domain-containing protein</fullName>
    </recommendedName>
</protein>
<dbReference type="InterPro" id="IPR004305">
    <property type="entry name" value="Thiaminase-2/PQQC"/>
</dbReference>
<reference evidence="3 4" key="1">
    <citation type="journal article" date="2011" name="Proc. Natl. Acad. Sci. U.S.A.">
        <title>Evolutionary erosion of yeast sex chromosomes by mating-type switching accidents.</title>
        <authorList>
            <person name="Gordon J.L."/>
            <person name="Armisen D."/>
            <person name="Proux-Wera E."/>
            <person name="Oheigeartaigh S.S."/>
            <person name="Byrne K.P."/>
            <person name="Wolfe K.H."/>
        </authorList>
    </citation>
    <scope>NUCLEOTIDE SEQUENCE [LARGE SCALE GENOMIC DNA]</scope>
    <source>
        <strain evidence="4">ATCC 76901 / BCRC 22586 / CBS 4309 / NBRC 1992 / NRRL Y-12630</strain>
    </source>
</reference>
<evidence type="ECO:0000259" key="2">
    <source>
        <dbReference type="Pfam" id="PF08543"/>
    </source>
</evidence>
<dbReference type="RefSeq" id="XP_003675722.1">
    <property type="nucleotide sequence ID" value="XM_003675674.1"/>
</dbReference>
<dbReference type="FunCoup" id="G0VCZ6">
    <property type="interactions" value="878"/>
</dbReference>
<evidence type="ECO:0008006" key="5">
    <source>
        <dbReference type="Google" id="ProtNLM"/>
    </source>
</evidence>
<dbReference type="GeneID" id="96902939"/>
<dbReference type="FunFam" id="1.20.910.10:FF:000003">
    <property type="entry name" value="Hydroxymethylpyrimidine/phosphomethylpyrimidine kinase THI20"/>
    <property type="match status" value="1"/>
</dbReference>
<dbReference type="Pfam" id="PF03070">
    <property type="entry name" value="TENA_THI-4"/>
    <property type="match status" value="1"/>
</dbReference>
<dbReference type="InterPro" id="IPR027574">
    <property type="entry name" value="Thiaminase_II"/>
</dbReference>
<dbReference type="Pfam" id="PF08543">
    <property type="entry name" value="Phos_pyr_kin"/>
    <property type="match status" value="1"/>
</dbReference>
<organism evidence="3 4">
    <name type="scientific">Naumovozyma castellii</name>
    <name type="common">Yeast</name>
    <name type="synonym">Saccharomyces castellii</name>
    <dbReference type="NCBI Taxonomy" id="27288"/>
    <lineage>
        <taxon>Eukaryota</taxon>
        <taxon>Fungi</taxon>
        <taxon>Dikarya</taxon>
        <taxon>Ascomycota</taxon>
        <taxon>Saccharomycotina</taxon>
        <taxon>Saccharomycetes</taxon>
        <taxon>Saccharomycetales</taxon>
        <taxon>Saccharomycetaceae</taxon>
        <taxon>Naumovozyma</taxon>
    </lineage>
</organism>
<dbReference type="EMBL" id="HE576754">
    <property type="protein sequence ID" value="CCC69357.1"/>
    <property type="molecule type" value="Genomic_DNA"/>
</dbReference>
<feature type="domain" description="Thiaminase-2/PQQC" evidence="1">
    <location>
        <begin position="343"/>
        <end position="552"/>
    </location>
</feature>
<dbReference type="InterPro" id="IPR013749">
    <property type="entry name" value="PM/HMP-P_kinase-1"/>
</dbReference>